<dbReference type="FunFam" id="3.30.110.30:FF:000001">
    <property type="entry name" value="Bifunctional glutamate/proline--tRNA ligase"/>
    <property type="match status" value="1"/>
</dbReference>
<dbReference type="FunFam" id="3.40.50.620:FF:000070">
    <property type="entry name" value="Bifunctional glutamate/proline--tRNA ligase"/>
    <property type="match status" value="1"/>
</dbReference>
<evidence type="ECO:0000256" key="3">
    <source>
        <dbReference type="ARBA" id="ARBA00022840"/>
    </source>
</evidence>
<evidence type="ECO:0000256" key="5">
    <source>
        <dbReference type="ARBA" id="ARBA00022917"/>
    </source>
</evidence>
<sequence length="1590" mass="181143">MYFLVGSGQMVGTDASLESAEQKTVIFSISRRNPAYGALLALSASGFSVEKSVVFTDEMLNEMMLDERKYTNDASIARFIVRSSDKAGDLFGRDVIEQAEVDCWVTMVERYLQHGILGDLMKSAEEKLKTSLYLCLNRLTLADIMLWTIIAADAKTQQQKPFSALFENILHDPLFADAHNAVGKFQTGTPEKSGNRIMKSKITTAVKGQNEAKKSGEGKKAKDQVKDEGKFIELPGAEKGKVVVRFPPEASGYLHIGHAKAALLNQYYQQAFEGKLIMRFDDTNPAKENAHFEQVILEDLKMLEVKPDRWTHTSDYFDLILEMCDRLLQEGKAYVDDTDAELMRKEREERKESRCRNNTPEQNLALWGEMKKATEKGQKCCVRIKIDMQSNNGAMRDPTIYRCRAETHVRTGNKYKVYPTYDFACPIVDSVEGVTHALRTTEYTDRDEQYYFICDVLGLRKPYIWSYARLNMTNTVMSKRKLTWLVDEHHVEGWDDPRLPTVRGVMRRGLTVEGLKQFIVAQGGSRAIVMMEWDKIWSFNKKVIDPVAPRYTALACAENLVQVTVMDDMAEESRKVSLHPKNIEVGAKTVWYSKKILVEEVDAREMKIGDTVTFINWGNIKICDILKDGDKITEIKAKLDLENKDYKKTLKVTWIADTMLGPQIPVKIIEYSHIISKAVIGKEEDWKQFVNYDSMKYLDFIGEPAMKEIRKGDIIQLQRKGYCICDSAYTSKSEYSGVEVPIVLILIPDGSNKSVKLTQTATEENSSTAKLEMTHSSIQINENASASHVDIYKLGEQIKEQGDLVRSLKAADPKGMKTKEAIAVLLNLKKAYQELSANNNNADKLLSSDNGKDLYQIIEEQGKIVRSLKAANPKSDETKAAISKLLDLKKQYKERTGSEYKPTSTISSQEQKQLMTERKSIEELFKQIGEQGNIVRTLKAANPKSEEAKVAIAKLLDLKQKYKEMAGMEYKPKNMLVTPSDNKLKCDIVECKETFARKIAQQGDLVRSLKTKDAKAQETKDAIAELLRLKKQYKDEFGEEYTASTTNVNASVPKEVVESRKDEGKKTKKEEVESKMAMTSVRMMETTKQTKLGLDVKKEENLAEWYSQIIVKADMIEYYDVSGCYILRPWSFAIWEIIKKWFDTEIKKLGVRNCYFPIFVSQNALQREKEHIADFAPEVAWITRAGNSELSEPIAIRPTSETVIYPSYAKWIQSYRDLPLRLNQWCNVVRWEFKHPTPFLRTREFLWQEGHTAFQTKQEAENEVFIILDLYAKVYTDLLAIPVTKGRKSEKEKFAGGDFTTTVEAYVPVNGRGIQGATSHHLGQNFSKMFDISFEDPESGAKTFAWQNSWGMTTRTIGAMIMIHSDNDGLVLPPRVAPIQVIIIPVGITSQMDKQIKQEIFIKAEEIMRILENSRIRVDTDLRDNYSPGWKFNHWELKGVPIRLELGPKDIKKSQVTCVIRYNRQKSVIPIDSLSARCSELLDEIHTNMYANTKRIYDQHQKITTSWSEFKELLDQKCLILAAFCGLPHCEDNIKKDSSNDECGEAGASVMGAKTLCIPLEQPSEKLPMQCIHPKCKEQPEFYALFGRSY</sequence>
<dbReference type="SUPFAM" id="SSF52374">
    <property type="entry name" value="Nucleotidylyl transferase"/>
    <property type="match status" value="1"/>
</dbReference>
<dbReference type="KEGG" id="loa:LOAG_18056"/>
<dbReference type="GO" id="GO:0004827">
    <property type="term" value="F:proline-tRNA ligase activity"/>
    <property type="evidence" value="ECO:0007669"/>
    <property type="project" value="InterPro"/>
</dbReference>
<dbReference type="FunFam" id="1.10.1160.10:FF:000001">
    <property type="entry name" value="Glutamine--tRNA ligase"/>
    <property type="match status" value="1"/>
</dbReference>
<dbReference type="GO" id="GO:0006424">
    <property type="term" value="P:glutamyl-tRNA aminoacylation"/>
    <property type="evidence" value="ECO:0007669"/>
    <property type="project" value="InterPro"/>
</dbReference>
<dbReference type="Gene3D" id="3.40.50.800">
    <property type="entry name" value="Anticodon-binding domain"/>
    <property type="match status" value="1"/>
</dbReference>
<dbReference type="OMA" id="NVTFINW"/>
<feature type="domain" description="WHEP-TRS" evidence="8">
    <location>
        <begin position="991"/>
        <end position="1047"/>
    </location>
</feature>
<dbReference type="InterPro" id="IPR045864">
    <property type="entry name" value="aa-tRNA-synth_II/BPL/LPL"/>
</dbReference>
<evidence type="ECO:0000256" key="2">
    <source>
        <dbReference type="ARBA" id="ARBA00022741"/>
    </source>
</evidence>
<dbReference type="CTD" id="9946970"/>
<dbReference type="FunFam" id="3.40.50.800:FF:000005">
    <property type="entry name" value="bifunctional glutamate/proline--tRNA ligase"/>
    <property type="match status" value="1"/>
</dbReference>
<dbReference type="InterPro" id="IPR020059">
    <property type="entry name" value="Glu/Gln-tRNA-synth_Ib_codon-bd"/>
</dbReference>
<dbReference type="OrthoDB" id="1350766at2759"/>
<dbReference type="InterPro" id="IPR016061">
    <property type="entry name" value="Pro-tRNA_ligase_II_C"/>
</dbReference>
<dbReference type="PROSITE" id="PS00178">
    <property type="entry name" value="AA_TRNA_LIGASE_I"/>
    <property type="match status" value="1"/>
</dbReference>
<dbReference type="InterPro" id="IPR049437">
    <property type="entry name" value="tRNA-synt_1c_C2"/>
</dbReference>
<reference evidence="9" key="1">
    <citation type="submission" date="2012-04" db="EMBL/GenBank/DDBJ databases">
        <title>The Genome Sequence of Loa loa.</title>
        <authorList>
            <consortium name="The Broad Institute Genome Sequencing Platform"/>
            <consortium name="Broad Institute Genome Sequencing Center for Infectious Disease"/>
            <person name="Nutman T.B."/>
            <person name="Fink D.L."/>
            <person name="Russ C."/>
            <person name="Young S."/>
            <person name="Zeng Q."/>
            <person name="Gargeya S."/>
            <person name="Alvarado L."/>
            <person name="Berlin A."/>
            <person name="Chapman S.B."/>
            <person name="Chen Z."/>
            <person name="Freedman E."/>
            <person name="Gellesch M."/>
            <person name="Goldberg J."/>
            <person name="Griggs A."/>
            <person name="Gujja S."/>
            <person name="Heilman E.R."/>
            <person name="Heiman D."/>
            <person name="Howarth C."/>
            <person name="Mehta T."/>
            <person name="Neiman D."/>
            <person name="Pearson M."/>
            <person name="Roberts A."/>
            <person name="Saif S."/>
            <person name="Shea T."/>
            <person name="Shenoy N."/>
            <person name="Sisk P."/>
            <person name="Stolte C."/>
            <person name="Sykes S."/>
            <person name="White J."/>
            <person name="Yandava C."/>
            <person name="Haas B."/>
            <person name="Henn M.R."/>
            <person name="Nusbaum C."/>
            <person name="Birren B."/>
        </authorList>
    </citation>
    <scope>NUCLEOTIDE SEQUENCE [LARGE SCALE GENOMIC DNA]</scope>
</reference>
<dbReference type="InterPro" id="IPR011035">
    <property type="entry name" value="Ribosomal_bL25/Gln-tRNA_synth"/>
</dbReference>
<dbReference type="NCBIfam" id="TIGR00463">
    <property type="entry name" value="gltX_arch"/>
    <property type="match status" value="1"/>
</dbReference>
<dbReference type="GO" id="GO:0006433">
    <property type="term" value="P:prolyl-tRNA aminoacylation"/>
    <property type="evidence" value="ECO:0007669"/>
    <property type="project" value="InterPro"/>
</dbReference>
<dbReference type="FunFam" id="3.90.800.10:FF:000001">
    <property type="entry name" value="Glutamine--tRNA ligase"/>
    <property type="match status" value="1"/>
</dbReference>
<dbReference type="InterPro" id="IPR000924">
    <property type="entry name" value="Glu/Gln-tRNA-synth"/>
</dbReference>
<dbReference type="CDD" id="cd00936">
    <property type="entry name" value="WEPRS_RNA"/>
    <property type="match status" value="3"/>
</dbReference>
<dbReference type="Gene3D" id="3.40.50.620">
    <property type="entry name" value="HUPs"/>
    <property type="match status" value="1"/>
</dbReference>
<dbReference type="Pfam" id="PF09180">
    <property type="entry name" value="ProRS-C_1"/>
    <property type="match status" value="1"/>
</dbReference>
<dbReference type="InterPro" id="IPR036621">
    <property type="entry name" value="Anticodon-bd_dom_sf"/>
</dbReference>
<dbReference type="SUPFAM" id="SSF50715">
    <property type="entry name" value="Ribosomal protein L25-like"/>
    <property type="match status" value="1"/>
</dbReference>
<proteinExistence type="inferred from homology"/>
<keyword evidence="1" id="KW-0436">Ligase</keyword>
<dbReference type="GO" id="GO:0003723">
    <property type="term" value="F:RNA binding"/>
    <property type="evidence" value="ECO:0007669"/>
    <property type="project" value="UniProtKB-KW"/>
</dbReference>
<dbReference type="HAMAP" id="MF_01571">
    <property type="entry name" value="Pro_tRNA_synth_type3"/>
    <property type="match status" value="1"/>
</dbReference>
<dbReference type="InterPro" id="IPR000738">
    <property type="entry name" value="WHEP-TRS_dom"/>
</dbReference>
<dbReference type="Pfam" id="PF00749">
    <property type="entry name" value="tRNA-synt_1c"/>
    <property type="match status" value="1"/>
</dbReference>
<dbReference type="InterPro" id="IPR004154">
    <property type="entry name" value="Anticodon-bd"/>
</dbReference>
<dbReference type="SUPFAM" id="SSF64586">
    <property type="entry name" value="C-terminal domain of ProRS"/>
    <property type="match status" value="1"/>
</dbReference>
<dbReference type="GO" id="GO:0017101">
    <property type="term" value="C:aminoacyl-tRNA synthetase multienzyme complex"/>
    <property type="evidence" value="ECO:0007669"/>
    <property type="project" value="TreeGrafter"/>
</dbReference>
<dbReference type="Gene3D" id="2.40.240.10">
    <property type="entry name" value="Ribosomal Protein L25, Chain P"/>
    <property type="match status" value="1"/>
</dbReference>
<dbReference type="Gene3D" id="1.20.1050.130">
    <property type="match status" value="1"/>
</dbReference>
<dbReference type="Pfam" id="PF03950">
    <property type="entry name" value="tRNA-synt_1c_C"/>
    <property type="match status" value="1"/>
</dbReference>
<keyword evidence="4" id="KW-0694">RNA-binding</keyword>
<dbReference type="InterPro" id="IPR033721">
    <property type="entry name" value="ProRS_core_arch_euk"/>
</dbReference>
<dbReference type="EMBL" id="JH712249">
    <property type="protein sequence ID" value="EJD74660.1"/>
    <property type="molecule type" value="Genomic_DNA"/>
</dbReference>
<dbReference type="SMART" id="SM00946">
    <property type="entry name" value="ProRS-C_1"/>
    <property type="match status" value="1"/>
</dbReference>
<dbReference type="NCBIfam" id="TIGR00408">
    <property type="entry name" value="proS_fam_I"/>
    <property type="match status" value="1"/>
</dbReference>
<dbReference type="RefSeq" id="XP_020305562.1">
    <property type="nucleotide sequence ID" value="XM_020450726.1"/>
</dbReference>
<dbReference type="InterPro" id="IPR009068">
    <property type="entry name" value="uS15_NS1_RNA-bd_sf"/>
</dbReference>
<accession>A0A1S0UG39</accession>
<feature type="domain" description="WHEP-TRS" evidence="8">
    <location>
        <begin position="850"/>
        <end position="906"/>
    </location>
</feature>
<dbReference type="InterPro" id="IPR020058">
    <property type="entry name" value="Glu/Gln-tRNA-synth_Ib_cat-dom"/>
</dbReference>
<dbReference type="Gene3D" id="3.30.930.10">
    <property type="entry name" value="Bira Bifunctional Protein, Domain 2"/>
    <property type="match status" value="1"/>
</dbReference>
<dbReference type="InterPro" id="IPR036282">
    <property type="entry name" value="Glutathione-S-Trfase_C_sf"/>
</dbReference>
<feature type="domain" description="WHEP-TRS" evidence="8">
    <location>
        <begin position="920"/>
        <end position="976"/>
    </location>
</feature>
<dbReference type="PANTHER" id="PTHR43382">
    <property type="entry name" value="PROLYL-TRNA SYNTHETASE"/>
    <property type="match status" value="1"/>
</dbReference>
<dbReference type="Pfam" id="PF03129">
    <property type="entry name" value="HGTP_anticodon"/>
    <property type="match status" value="1"/>
</dbReference>
<name>A0A1S0UG39_LOALO</name>
<dbReference type="SUPFAM" id="SSF47616">
    <property type="entry name" value="GST C-terminal domain-like"/>
    <property type="match status" value="1"/>
</dbReference>
<dbReference type="GO" id="GO:0005737">
    <property type="term" value="C:cytoplasm"/>
    <property type="evidence" value="ECO:0007669"/>
    <property type="project" value="InterPro"/>
</dbReference>
<dbReference type="Gene3D" id="3.90.800.10">
    <property type="entry name" value="Glutamyl-tRNA Synthetase, Domain 3"/>
    <property type="match status" value="1"/>
</dbReference>
<dbReference type="CDD" id="cd00862">
    <property type="entry name" value="ProRS_anticodon_zinc"/>
    <property type="match status" value="1"/>
</dbReference>
<dbReference type="PRINTS" id="PR00987">
    <property type="entry name" value="TRNASYNTHGLU"/>
</dbReference>
<dbReference type="PANTHER" id="PTHR43382:SF2">
    <property type="entry name" value="BIFUNCTIONAL GLUTAMATE_PROLINE--TRNA LIGASE"/>
    <property type="match status" value="1"/>
</dbReference>
<evidence type="ECO:0000256" key="4">
    <source>
        <dbReference type="ARBA" id="ARBA00022884"/>
    </source>
</evidence>
<keyword evidence="5" id="KW-0648">Protein biosynthesis</keyword>
<dbReference type="FunFam" id="3.30.930.10:FF:000007">
    <property type="entry name" value="Bifunctional glutamate/proline--tRNA ligase"/>
    <property type="match status" value="1"/>
</dbReference>
<dbReference type="FunCoup" id="A0A1S0UG39">
    <property type="interactions" value="2057"/>
</dbReference>
<organism evidence="9">
    <name type="scientific">Loa loa</name>
    <name type="common">Eye worm</name>
    <name type="synonym">Filaria loa</name>
    <dbReference type="NCBI Taxonomy" id="7209"/>
    <lineage>
        <taxon>Eukaryota</taxon>
        <taxon>Metazoa</taxon>
        <taxon>Ecdysozoa</taxon>
        <taxon>Nematoda</taxon>
        <taxon>Chromadorea</taxon>
        <taxon>Rhabditida</taxon>
        <taxon>Spirurina</taxon>
        <taxon>Spiruromorpha</taxon>
        <taxon>Filarioidea</taxon>
        <taxon>Onchocercidae</taxon>
        <taxon>Loa</taxon>
    </lineage>
</organism>
<keyword evidence="2" id="KW-0547">Nucleotide-binding</keyword>
<protein>
    <submittedName>
        <fullName evidence="9">Prolyl-tRNA synthetase</fullName>
    </submittedName>
</protein>
<dbReference type="Pfam" id="PF00587">
    <property type="entry name" value="tRNA-synt_2b"/>
    <property type="match status" value="1"/>
</dbReference>
<evidence type="ECO:0000256" key="6">
    <source>
        <dbReference type="ARBA" id="ARBA00023146"/>
    </source>
</evidence>
<dbReference type="PROSITE" id="PS50862">
    <property type="entry name" value="AA_TRNA_LIGASE_II"/>
    <property type="match status" value="1"/>
</dbReference>
<evidence type="ECO:0000313" key="9">
    <source>
        <dbReference type="EMBL" id="EJD74660.1"/>
    </source>
</evidence>
<dbReference type="InterPro" id="IPR004526">
    <property type="entry name" value="Glu-tRNA-synth_arc/euk"/>
</dbReference>
<dbReference type="Gene3D" id="1.10.287.10">
    <property type="entry name" value="S15/NS1, RNA-binding"/>
    <property type="match status" value="4"/>
</dbReference>
<keyword evidence="6 9" id="KW-0030">Aminoacyl-tRNA synthetase</keyword>
<keyword evidence="3" id="KW-0067">ATP-binding</keyword>
<dbReference type="InParanoid" id="A0A1S0UG39"/>
<dbReference type="InterPro" id="IPR020056">
    <property type="entry name" value="Rbsml_bL25/Gln-tRNA_synth_N"/>
</dbReference>
<dbReference type="InterPro" id="IPR006195">
    <property type="entry name" value="aa-tRNA-synth_II"/>
</dbReference>
<evidence type="ECO:0000259" key="7">
    <source>
        <dbReference type="PROSITE" id="PS50862"/>
    </source>
</evidence>
<dbReference type="InterPro" id="IPR017449">
    <property type="entry name" value="Pro-tRNA_synth_II"/>
</dbReference>
<dbReference type="InterPro" id="IPR020061">
    <property type="entry name" value="Glu_tRNA_lig_a-bdl"/>
</dbReference>
<dbReference type="InterPro" id="IPR001412">
    <property type="entry name" value="aa-tRNA-synth_I_CS"/>
</dbReference>
<dbReference type="GeneID" id="9946970"/>
<feature type="domain" description="Aminoacyl-transfer RNA synthetases class-II family profile" evidence="7">
    <location>
        <begin position="1132"/>
        <end position="1373"/>
    </location>
</feature>
<dbReference type="SUPFAM" id="SSF52954">
    <property type="entry name" value="Class II aaRS ABD-related"/>
    <property type="match status" value="1"/>
</dbReference>
<dbReference type="SUPFAM" id="SSF47060">
    <property type="entry name" value="S15/NS1 RNA-binding domain"/>
    <property type="match status" value="4"/>
</dbReference>
<dbReference type="GO" id="GO:0004818">
    <property type="term" value="F:glutamate-tRNA ligase activity"/>
    <property type="evidence" value="ECO:0007669"/>
    <property type="project" value="InterPro"/>
</dbReference>
<gene>
    <name evidence="9" type="ORF">LOAG_18056</name>
</gene>
<dbReference type="SUPFAM" id="SSF55681">
    <property type="entry name" value="Class II aaRS and biotin synthetases"/>
    <property type="match status" value="1"/>
</dbReference>
<dbReference type="Gene3D" id="3.30.110.30">
    <property type="entry name" value="C-terminal domain of ProRS"/>
    <property type="match status" value="1"/>
</dbReference>
<dbReference type="CDD" id="cd00778">
    <property type="entry name" value="ProRS_core_arch_euk"/>
    <property type="match status" value="1"/>
</dbReference>
<feature type="domain" description="WHEP-TRS" evidence="8">
    <location>
        <begin position="790"/>
        <end position="846"/>
    </location>
</feature>
<evidence type="ECO:0000259" key="8">
    <source>
        <dbReference type="PROSITE" id="PS51185"/>
    </source>
</evidence>
<dbReference type="PROSITE" id="PS51185">
    <property type="entry name" value="WHEP_TRS_2"/>
    <property type="match status" value="4"/>
</dbReference>
<dbReference type="Pfam" id="PF00458">
    <property type="entry name" value="WHEP-TRS"/>
    <property type="match status" value="4"/>
</dbReference>
<evidence type="ECO:0000256" key="1">
    <source>
        <dbReference type="ARBA" id="ARBA00022598"/>
    </source>
</evidence>
<dbReference type="InterPro" id="IPR002314">
    <property type="entry name" value="aa-tRNA-synt_IIb"/>
</dbReference>
<dbReference type="Pfam" id="PF20974">
    <property type="entry name" value="tRNA-synt_1c_C2"/>
    <property type="match status" value="1"/>
</dbReference>
<dbReference type="GO" id="GO:0005524">
    <property type="term" value="F:ATP binding"/>
    <property type="evidence" value="ECO:0007669"/>
    <property type="project" value="UniProtKB-KW"/>
</dbReference>
<dbReference type="InterPro" id="IPR014729">
    <property type="entry name" value="Rossmann-like_a/b/a_fold"/>
</dbReference>
<dbReference type="CDD" id="cd00807">
    <property type="entry name" value="GlnRS_core"/>
    <property type="match status" value="1"/>
</dbReference>
<dbReference type="SMART" id="SM00991">
    <property type="entry name" value="WHEP-TRS"/>
    <property type="match status" value="4"/>
</dbReference>
<dbReference type="HAMAP" id="MF_02076">
    <property type="entry name" value="Glu_tRNA_synth_type2"/>
    <property type="match status" value="1"/>
</dbReference>
<dbReference type="InterPro" id="IPR004499">
    <property type="entry name" value="Pro-tRNA-ligase_IIa_arc-type"/>
</dbReference>
<dbReference type="Gene3D" id="1.10.1160.10">
    <property type="entry name" value="Glutamyl-trna Synthetase, Domain 2"/>
    <property type="match status" value="1"/>
</dbReference>